<evidence type="ECO:0000256" key="1">
    <source>
        <dbReference type="SAM" id="Phobius"/>
    </source>
</evidence>
<keyword evidence="1" id="KW-0812">Transmembrane</keyword>
<evidence type="ECO:0000313" key="2">
    <source>
        <dbReference type="EMBL" id="KAK3291308.1"/>
    </source>
</evidence>
<dbReference type="GeneID" id="87844360"/>
<dbReference type="Proteomes" id="UP001278766">
    <property type="component" value="Unassembled WGS sequence"/>
</dbReference>
<accession>A0AAE0H7A5</accession>
<protein>
    <submittedName>
        <fullName evidence="2">Uncharacterized protein</fullName>
    </submittedName>
</protein>
<evidence type="ECO:0000313" key="3">
    <source>
        <dbReference type="Proteomes" id="UP001278766"/>
    </source>
</evidence>
<proteinExistence type="predicted"/>
<feature type="transmembrane region" description="Helical" evidence="1">
    <location>
        <begin position="41"/>
        <end position="60"/>
    </location>
</feature>
<name>A0AAE0H7A5_9PEZI</name>
<keyword evidence="3" id="KW-1185">Reference proteome</keyword>
<organism evidence="2 3">
    <name type="scientific">Chaetomium fimeti</name>
    <dbReference type="NCBI Taxonomy" id="1854472"/>
    <lineage>
        <taxon>Eukaryota</taxon>
        <taxon>Fungi</taxon>
        <taxon>Dikarya</taxon>
        <taxon>Ascomycota</taxon>
        <taxon>Pezizomycotina</taxon>
        <taxon>Sordariomycetes</taxon>
        <taxon>Sordariomycetidae</taxon>
        <taxon>Sordariales</taxon>
        <taxon>Chaetomiaceae</taxon>
        <taxon>Chaetomium</taxon>
    </lineage>
</organism>
<dbReference type="EMBL" id="JAUEPN010000010">
    <property type="protein sequence ID" value="KAK3291308.1"/>
    <property type="molecule type" value="Genomic_DNA"/>
</dbReference>
<dbReference type="AlphaFoldDB" id="A0AAE0H7A5"/>
<reference evidence="2" key="2">
    <citation type="submission" date="2023-06" db="EMBL/GenBank/DDBJ databases">
        <authorList>
            <consortium name="Lawrence Berkeley National Laboratory"/>
            <person name="Haridas S."/>
            <person name="Hensen N."/>
            <person name="Bonometti L."/>
            <person name="Westerberg I."/>
            <person name="Brannstrom I.O."/>
            <person name="Guillou S."/>
            <person name="Cros-Aarteil S."/>
            <person name="Calhoun S."/>
            <person name="Kuo A."/>
            <person name="Mondo S."/>
            <person name="Pangilinan J."/>
            <person name="Riley R."/>
            <person name="Labutti K."/>
            <person name="Andreopoulos B."/>
            <person name="Lipzen A."/>
            <person name="Chen C."/>
            <person name="Yanf M."/>
            <person name="Daum C."/>
            <person name="Ng V."/>
            <person name="Clum A."/>
            <person name="Steindorff A."/>
            <person name="Ohm R."/>
            <person name="Martin F."/>
            <person name="Silar P."/>
            <person name="Natvig D."/>
            <person name="Lalanne C."/>
            <person name="Gautier V."/>
            <person name="Ament-Velasquez S.L."/>
            <person name="Kruys A."/>
            <person name="Hutchinson M.I."/>
            <person name="Powell A.J."/>
            <person name="Barry K."/>
            <person name="Miller A.N."/>
            <person name="Grigoriev I.V."/>
            <person name="Debuchy R."/>
            <person name="Gladieux P."/>
            <person name="Thoren M.H."/>
            <person name="Johannesson H."/>
        </authorList>
    </citation>
    <scope>NUCLEOTIDE SEQUENCE</scope>
    <source>
        <strain evidence="2">CBS 168.71</strain>
    </source>
</reference>
<dbReference type="RefSeq" id="XP_062654822.1">
    <property type="nucleotide sequence ID" value="XM_062807412.1"/>
</dbReference>
<keyword evidence="1" id="KW-0472">Membrane</keyword>
<keyword evidence="1" id="KW-1133">Transmembrane helix</keyword>
<comment type="caution">
    <text evidence="2">The sequence shown here is derived from an EMBL/GenBank/DDBJ whole genome shotgun (WGS) entry which is preliminary data.</text>
</comment>
<sequence length="185" mass="21444">MATTHTCRLTLTVATRWPLVAFGGFWRRGGCKRNRGRRSHCCFFGLDGTIWFFLFPHLLFTGRGGILQQKEPWRVKPFRIHEGVRTPQPVRCLRLRAPFLLGPGARVANRLRPGQKACPRPSPFCSMRRRSHPRLEPGAPLLMLQKAKMISSTLRHGHKSWEPQSPRRFQRLDGRVYRVWPSTQP</sequence>
<gene>
    <name evidence="2" type="ORF">B0H64DRAFT_45842</name>
</gene>
<reference evidence="2" key="1">
    <citation type="journal article" date="2023" name="Mol. Phylogenet. Evol.">
        <title>Genome-scale phylogeny and comparative genomics of the fungal order Sordariales.</title>
        <authorList>
            <person name="Hensen N."/>
            <person name="Bonometti L."/>
            <person name="Westerberg I."/>
            <person name="Brannstrom I.O."/>
            <person name="Guillou S."/>
            <person name="Cros-Aarteil S."/>
            <person name="Calhoun S."/>
            <person name="Haridas S."/>
            <person name="Kuo A."/>
            <person name="Mondo S."/>
            <person name="Pangilinan J."/>
            <person name="Riley R."/>
            <person name="LaButti K."/>
            <person name="Andreopoulos B."/>
            <person name="Lipzen A."/>
            <person name="Chen C."/>
            <person name="Yan M."/>
            <person name="Daum C."/>
            <person name="Ng V."/>
            <person name="Clum A."/>
            <person name="Steindorff A."/>
            <person name="Ohm R.A."/>
            <person name="Martin F."/>
            <person name="Silar P."/>
            <person name="Natvig D.O."/>
            <person name="Lalanne C."/>
            <person name="Gautier V."/>
            <person name="Ament-Velasquez S.L."/>
            <person name="Kruys A."/>
            <person name="Hutchinson M.I."/>
            <person name="Powell A.J."/>
            <person name="Barry K."/>
            <person name="Miller A.N."/>
            <person name="Grigoriev I.V."/>
            <person name="Debuchy R."/>
            <person name="Gladieux P."/>
            <person name="Hiltunen Thoren M."/>
            <person name="Johannesson H."/>
        </authorList>
    </citation>
    <scope>NUCLEOTIDE SEQUENCE</scope>
    <source>
        <strain evidence="2">CBS 168.71</strain>
    </source>
</reference>